<keyword evidence="3 8" id="KW-0436">Ligase</keyword>
<keyword evidence="7 8" id="KW-0030">Aminoacyl-tRNA synthetase</keyword>
<dbReference type="PANTHER" id="PTHR10745">
    <property type="entry name" value="GLYCYL-TRNA SYNTHETASE/DNA POLYMERASE SUBUNIT GAMMA-2"/>
    <property type="match status" value="1"/>
</dbReference>
<accession>A0ABY0V6I5</accession>
<dbReference type="Proteomes" id="UP000198976">
    <property type="component" value="Chromosome I"/>
</dbReference>
<feature type="binding site" evidence="8">
    <location>
        <begin position="328"/>
        <end position="331"/>
    </location>
    <ligand>
        <name>ATP</name>
        <dbReference type="ChEBI" id="CHEBI:30616"/>
    </ligand>
</feature>
<dbReference type="InterPro" id="IPR027031">
    <property type="entry name" value="Gly-tRNA_synthase/POLG2"/>
</dbReference>
<comment type="subunit">
    <text evidence="8">Homodimer.</text>
</comment>
<evidence type="ECO:0000256" key="2">
    <source>
        <dbReference type="ARBA" id="ARBA00022490"/>
    </source>
</evidence>
<keyword evidence="2 8" id="KW-0963">Cytoplasm</keyword>
<feature type="binding site" evidence="8">
    <location>
        <begin position="197"/>
        <end position="199"/>
    </location>
    <ligand>
        <name>ATP</name>
        <dbReference type="ChEBI" id="CHEBI:30616"/>
    </ligand>
</feature>
<evidence type="ECO:0000259" key="9">
    <source>
        <dbReference type="PROSITE" id="PS50862"/>
    </source>
</evidence>
<feature type="binding site" evidence="8">
    <location>
        <begin position="324"/>
        <end position="328"/>
    </location>
    <ligand>
        <name>substrate</name>
    </ligand>
</feature>
<feature type="domain" description="Aminoacyl-transfer RNA synthetases class-II family profile" evidence="9">
    <location>
        <begin position="9"/>
        <end position="347"/>
    </location>
</feature>
<feature type="binding site" evidence="8">
    <location>
        <begin position="207"/>
        <end position="212"/>
    </location>
    <ligand>
        <name>ATP</name>
        <dbReference type="ChEBI" id="CHEBI:30616"/>
    </ligand>
</feature>
<dbReference type="Pfam" id="PF00587">
    <property type="entry name" value="tRNA-synt_2b"/>
    <property type="match status" value="1"/>
</dbReference>
<dbReference type="PROSITE" id="PS50862">
    <property type="entry name" value="AA_TRNA_LIGASE_II"/>
    <property type="match status" value="1"/>
</dbReference>
<dbReference type="Gene3D" id="3.30.930.10">
    <property type="entry name" value="Bira Bifunctional Protein, Domain 2"/>
    <property type="match status" value="1"/>
</dbReference>
<dbReference type="EC" id="6.1.1.14" evidence="8"/>
<dbReference type="InterPro" id="IPR022961">
    <property type="entry name" value="Gly_tRNA_ligase_bac"/>
</dbReference>
<reference evidence="10 11" key="1">
    <citation type="submission" date="2016-10" db="EMBL/GenBank/DDBJ databases">
        <authorList>
            <person name="Varghese N."/>
            <person name="Submissions S."/>
        </authorList>
    </citation>
    <scope>NUCLEOTIDE SEQUENCE [LARGE SCALE GENOMIC DNA]</scope>
    <source>
        <strain evidence="10 11">DSM 9169</strain>
    </source>
</reference>
<dbReference type="InterPro" id="IPR036621">
    <property type="entry name" value="Anticodon-bd_dom_sf"/>
</dbReference>
<dbReference type="HAMAP" id="MF_00253_B">
    <property type="entry name" value="Gly_tRNA_synth_B"/>
    <property type="match status" value="1"/>
</dbReference>
<dbReference type="PRINTS" id="PR01043">
    <property type="entry name" value="TRNASYNTHGLY"/>
</dbReference>
<protein>
    <recommendedName>
        <fullName evidence="8">Glycine--tRNA ligase</fullName>
        <ecNumber evidence="8">6.1.1.14</ecNumber>
    </recommendedName>
    <alternativeName>
        <fullName evidence="8">Glycyl-tRNA synthetase</fullName>
        <shortName evidence="8">GlyRS</shortName>
    </alternativeName>
</protein>
<dbReference type="EMBL" id="LT629792">
    <property type="protein sequence ID" value="SDT90375.1"/>
    <property type="molecule type" value="Genomic_DNA"/>
</dbReference>
<evidence type="ECO:0000256" key="7">
    <source>
        <dbReference type="ARBA" id="ARBA00023146"/>
    </source>
</evidence>
<dbReference type="Gene3D" id="3.40.50.800">
    <property type="entry name" value="Anticodon-binding domain"/>
    <property type="match status" value="1"/>
</dbReference>
<keyword evidence="4 8" id="KW-0547">Nucleotide-binding</keyword>
<keyword evidence="5 8" id="KW-0067">ATP-binding</keyword>
<dbReference type="Pfam" id="PF03129">
    <property type="entry name" value="HGTP_anticodon"/>
    <property type="match status" value="1"/>
</dbReference>
<evidence type="ECO:0000313" key="11">
    <source>
        <dbReference type="Proteomes" id="UP000198976"/>
    </source>
</evidence>
<evidence type="ECO:0000313" key="10">
    <source>
        <dbReference type="EMBL" id="SDT90375.1"/>
    </source>
</evidence>
<dbReference type="CDD" id="cd00774">
    <property type="entry name" value="GlyRS-like_core"/>
    <property type="match status" value="1"/>
</dbReference>
<feature type="binding site" evidence="8">
    <location>
        <position position="165"/>
    </location>
    <ligand>
        <name>substrate</name>
    </ligand>
</feature>
<dbReference type="RefSeq" id="WP_058236399.1">
    <property type="nucleotide sequence ID" value="NZ_LT629792.1"/>
</dbReference>
<proteinExistence type="inferred from homology"/>
<evidence type="ECO:0000256" key="3">
    <source>
        <dbReference type="ARBA" id="ARBA00022598"/>
    </source>
</evidence>
<feature type="binding site" evidence="8">
    <location>
        <begin position="284"/>
        <end position="285"/>
    </location>
    <ligand>
        <name>ATP</name>
        <dbReference type="ChEBI" id="CHEBI:30616"/>
    </ligand>
</feature>
<keyword evidence="11" id="KW-1185">Reference proteome</keyword>
<dbReference type="InterPro" id="IPR002315">
    <property type="entry name" value="tRNA-synt_gly"/>
</dbReference>
<dbReference type="SUPFAM" id="SSF52954">
    <property type="entry name" value="Class II aaRS ABD-related"/>
    <property type="match status" value="1"/>
</dbReference>
<evidence type="ECO:0000256" key="5">
    <source>
        <dbReference type="ARBA" id="ARBA00022840"/>
    </source>
</evidence>
<feature type="binding site" evidence="8">
    <location>
        <begin position="212"/>
        <end position="216"/>
    </location>
    <ligand>
        <name>substrate</name>
    </ligand>
</feature>
<comment type="subcellular location">
    <subcellularLocation>
        <location evidence="8">Cytoplasm</location>
    </subcellularLocation>
</comment>
<gene>
    <name evidence="8" type="primary">glyQS</name>
    <name evidence="10" type="ORF">SAMN04489714_0739</name>
</gene>
<dbReference type="InterPro" id="IPR033731">
    <property type="entry name" value="GlyRS-like_core"/>
</dbReference>
<comment type="similarity">
    <text evidence="1 8">Belongs to the class-II aminoacyl-tRNA synthetase family.</text>
</comment>
<dbReference type="InterPro" id="IPR045864">
    <property type="entry name" value="aa-tRNA-synth_II/BPL/LPL"/>
</dbReference>
<dbReference type="InterPro" id="IPR002314">
    <property type="entry name" value="aa-tRNA-synt_IIb"/>
</dbReference>
<evidence type="ECO:0000256" key="1">
    <source>
        <dbReference type="ARBA" id="ARBA00008226"/>
    </source>
</evidence>
<name>A0ABY0V6I5_9ACTO</name>
<comment type="catalytic activity">
    <reaction evidence="8">
        <text>tRNA(Gly) + glycine + ATP = glycyl-tRNA(Gly) + AMP + diphosphate</text>
        <dbReference type="Rhea" id="RHEA:16013"/>
        <dbReference type="Rhea" id="RHEA-COMP:9664"/>
        <dbReference type="Rhea" id="RHEA-COMP:9683"/>
        <dbReference type="ChEBI" id="CHEBI:30616"/>
        <dbReference type="ChEBI" id="CHEBI:33019"/>
        <dbReference type="ChEBI" id="CHEBI:57305"/>
        <dbReference type="ChEBI" id="CHEBI:78442"/>
        <dbReference type="ChEBI" id="CHEBI:78522"/>
        <dbReference type="ChEBI" id="CHEBI:456215"/>
        <dbReference type="EC" id="6.1.1.14"/>
    </reaction>
</comment>
<dbReference type="NCBIfam" id="TIGR00389">
    <property type="entry name" value="glyS_dimeric"/>
    <property type="match status" value="1"/>
</dbReference>
<evidence type="ECO:0000256" key="8">
    <source>
        <dbReference type="HAMAP-Rule" id="MF_00253"/>
    </source>
</evidence>
<dbReference type="InterPro" id="IPR006195">
    <property type="entry name" value="aa-tRNA-synth_II"/>
</dbReference>
<sequence>MAQGPSRLDSVISLAKRRGFVFPSGEIYGGTRSAWDYGPLGVELKENIKRQWWNTVVRSRDDVVGLDSAVILPKRVWEVSGHVTAFTDPLTECLSCHKRLREDELIEQYAEKHSKDEGDVSMEDVPCPNCGTRGQWTQPKAFSGLLKTFLGPVDDEAGLHYLRPETAQGIFTQFANVMSTSRKKPPFGIAQIGKSFRNEITPGNFIFRTREFEQMELEFFVEPGTDEQWHQQWIDQRFQWYVDLGIDPEHLRLYEHPKEKLSHYSKRTVDIEYTFGFQGSQWGELEGIANRTDYDLSVHAEASGAKLDYFDQQKNERWTPYVIEPSAGLTRSLMAFLVEAYDEEEVPNAKGGADKRTVLHMDPRLAPVKAAVLPLSRKPELQEPARELAKSLRMRWNVDYDDAGAVGRRYRRQDEIGTPYCVTIDFDSLDDHAATIRERDSMEQVRIPIDEVPAWLADKLGAC</sequence>
<evidence type="ECO:0000256" key="6">
    <source>
        <dbReference type="ARBA" id="ARBA00022917"/>
    </source>
</evidence>
<dbReference type="NCBIfam" id="NF003211">
    <property type="entry name" value="PRK04173.1"/>
    <property type="match status" value="1"/>
</dbReference>
<keyword evidence="6 8" id="KW-0648">Protein biosynthesis</keyword>
<dbReference type="PANTHER" id="PTHR10745:SF8">
    <property type="entry name" value="DNA POLYMERASE SUBUNIT GAMMA-2, MITOCHONDRIAL"/>
    <property type="match status" value="1"/>
</dbReference>
<evidence type="ECO:0000256" key="4">
    <source>
        <dbReference type="ARBA" id="ARBA00022741"/>
    </source>
</evidence>
<dbReference type="InterPro" id="IPR004154">
    <property type="entry name" value="Anticodon-bd"/>
</dbReference>
<organism evidence="10 11">
    <name type="scientific">Schaalia radingae</name>
    <dbReference type="NCBI Taxonomy" id="131110"/>
    <lineage>
        <taxon>Bacteria</taxon>
        <taxon>Bacillati</taxon>
        <taxon>Actinomycetota</taxon>
        <taxon>Actinomycetes</taxon>
        <taxon>Actinomycetales</taxon>
        <taxon>Actinomycetaceae</taxon>
        <taxon>Schaalia</taxon>
    </lineage>
</organism>
<dbReference type="SUPFAM" id="SSF55681">
    <property type="entry name" value="Class II aaRS and biotin synthetases"/>
    <property type="match status" value="1"/>
</dbReference>
<comment type="function">
    <text evidence="8">Catalyzes the attachment of glycine to tRNA(Gly).</text>
</comment>
<dbReference type="CDD" id="cd00858">
    <property type="entry name" value="GlyRS_anticodon"/>
    <property type="match status" value="1"/>
</dbReference>
<feature type="binding site" evidence="8">
    <location>
        <position position="101"/>
    </location>
    <ligand>
        <name>substrate</name>
    </ligand>
</feature>